<proteinExistence type="predicted"/>
<evidence type="ECO:0000256" key="1">
    <source>
        <dbReference type="SAM" id="Phobius"/>
    </source>
</evidence>
<dbReference type="OrthoDB" id="75242at2157"/>
<keyword evidence="1" id="KW-1133">Transmembrane helix</keyword>
<feature type="transmembrane region" description="Helical" evidence="1">
    <location>
        <begin position="296"/>
        <end position="321"/>
    </location>
</feature>
<feature type="transmembrane region" description="Helical" evidence="1">
    <location>
        <begin position="192"/>
        <end position="209"/>
    </location>
</feature>
<keyword evidence="1" id="KW-0472">Membrane</keyword>
<evidence type="ECO:0000313" key="2">
    <source>
        <dbReference type="EMBL" id="SDA59375.1"/>
    </source>
</evidence>
<dbReference type="InterPro" id="IPR018674">
    <property type="entry name" value="DUF2142_membrane"/>
</dbReference>
<keyword evidence="3" id="KW-1185">Reference proteome</keyword>
<feature type="transmembrane region" description="Helical" evidence="1">
    <location>
        <begin position="472"/>
        <end position="491"/>
    </location>
</feature>
<accession>A0A1G5WQ50</accession>
<feature type="transmembrane region" description="Helical" evidence="1">
    <location>
        <begin position="381"/>
        <end position="400"/>
    </location>
</feature>
<evidence type="ECO:0000313" key="3">
    <source>
        <dbReference type="Proteomes" id="UP000323439"/>
    </source>
</evidence>
<feature type="transmembrane region" description="Helical" evidence="1">
    <location>
        <begin position="439"/>
        <end position="460"/>
    </location>
</feature>
<feature type="transmembrane region" description="Helical" evidence="1">
    <location>
        <begin position="259"/>
        <end position="284"/>
    </location>
</feature>
<feature type="transmembrane region" description="Helical" evidence="1">
    <location>
        <begin position="229"/>
        <end position="247"/>
    </location>
</feature>
<dbReference type="EMBL" id="FMXB01000011">
    <property type="protein sequence ID" value="SDA59375.1"/>
    <property type="molecule type" value="Genomic_DNA"/>
</dbReference>
<gene>
    <name evidence="2" type="ORF">SAMN02910315_01517</name>
</gene>
<feature type="transmembrane region" description="Helical" evidence="1">
    <location>
        <begin position="41"/>
        <end position="59"/>
    </location>
</feature>
<keyword evidence="1" id="KW-0812">Transmembrane</keyword>
<name>A0A1G5WQ50_9EURY</name>
<feature type="transmembrane region" description="Helical" evidence="1">
    <location>
        <begin position="342"/>
        <end position="361"/>
    </location>
</feature>
<dbReference type="AlphaFoldDB" id="A0A1G5WQ50"/>
<reference evidence="2 3" key="1">
    <citation type="submission" date="2016-10" db="EMBL/GenBank/DDBJ databases">
        <authorList>
            <person name="Varghese N."/>
            <person name="Submissions S."/>
        </authorList>
    </citation>
    <scope>NUCLEOTIDE SEQUENCE [LARGE SCALE GENOMIC DNA]</scope>
    <source>
        <strain evidence="2 3">DSM 16643</strain>
    </source>
</reference>
<dbReference type="Pfam" id="PF09913">
    <property type="entry name" value="DUF2142"/>
    <property type="match status" value="1"/>
</dbReference>
<feature type="transmembrane region" description="Helical" evidence="1">
    <location>
        <begin position="68"/>
        <end position="87"/>
    </location>
</feature>
<feature type="transmembrane region" description="Helical" evidence="1">
    <location>
        <begin position="160"/>
        <end position="185"/>
    </location>
</feature>
<sequence length="494" mass="56147">MDIKNCFNDYKKCMLIFLAFIIIFVLAMSTAENFAHFENEAVFIGLATVLGLIGIYYSYKREMELHKVALVFILVFGLLMVFFTPPLSFPDEAAHFTRAELMTEGYLYPEFSDNGIYVDNYYFVFQDSYHGVTILSPENQYNDPIDADKGYYGWTTSSPFYSYLLSALGILIAKLLNLTAIWAMYLSRMANLIFYGAVAYFMIKIIPKYKLPLLVIATMPLCISQVSSVSYDAFILTFTLVILTYFIKMYCGEVNGKNLAIFFISLILISLIKPPYVMLGFLLLVVPFEDEKLKKISLIAVLIAAAAIMLSESSFFTPLFTQSAVTSHNPSVPANVSSSGQISFILSNPAIILALIKNTLFSVPNLFVLKSNFFHYTGYKGIKLVNLIYVLFFIGFSLFYKLDIELEKKKRLILALIFLITYFGIYAIFYITWSPVGSLTILGVQARYFIPVIALLPLIINLKNKKIENKEIYIFTFIIICLTGLFLLPITHFY</sequence>
<organism evidence="2 3">
    <name type="scientific">Methanobrevibacter millerae</name>
    <dbReference type="NCBI Taxonomy" id="230361"/>
    <lineage>
        <taxon>Archaea</taxon>
        <taxon>Methanobacteriati</taxon>
        <taxon>Methanobacteriota</taxon>
        <taxon>Methanomada group</taxon>
        <taxon>Methanobacteria</taxon>
        <taxon>Methanobacteriales</taxon>
        <taxon>Methanobacteriaceae</taxon>
        <taxon>Methanobrevibacter</taxon>
    </lineage>
</organism>
<dbReference type="RefSeq" id="WP_149732051.1">
    <property type="nucleotide sequence ID" value="NZ_FMXB01000011.1"/>
</dbReference>
<dbReference type="Proteomes" id="UP000323439">
    <property type="component" value="Unassembled WGS sequence"/>
</dbReference>
<protein>
    <submittedName>
        <fullName evidence="2">Uncharacterized membrane protein</fullName>
    </submittedName>
</protein>
<feature type="transmembrane region" description="Helical" evidence="1">
    <location>
        <begin position="412"/>
        <end position="433"/>
    </location>
</feature>